<name>A0A813HC96_POLGL</name>
<evidence type="ECO:0000313" key="3">
    <source>
        <dbReference type="Proteomes" id="UP000654075"/>
    </source>
</evidence>
<evidence type="ECO:0000256" key="1">
    <source>
        <dbReference type="SAM" id="MobiDB-lite"/>
    </source>
</evidence>
<reference evidence="2" key="1">
    <citation type="submission" date="2021-02" db="EMBL/GenBank/DDBJ databases">
        <authorList>
            <person name="Dougan E. K."/>
            <person name="Rhodes N."/>
            <person name="Thang M."/>
            <person name="Chan C."/>
        </authorList>
    </citation>
    <scope>NUCLEOTIDE SEQUENCE</scope>
</reference>
<dbReference type="EMBL" id="CAJNNV010031263">
    <property type="protein sequence ID" value="CAE8635234.1"/>
    <property type="molecule type" value="Genomic_DNA"/>
</dbReference>
<accession>A0A813HC96</accession>
<feature type="region of interest" description="Disordered" evidence="1">
    <location>
        <begin position="1"/>
        <end position="30"/>
    </location>
</feature>
<proteinExistence type="predicted"/>
<gene>
    <name evidence="2" type="ORF">PGLA1383_LOCUS50835</name>
</gene>
<comment type="caution">
    <text evidence="2">The sequence shown here is derived from an EMBL/GenBank/DDBJ whole genome shotgun (WGS) entry which is preliminary data.</text>
</comment>
<protein>
    <submittedName>
        <fullName evidence="2">Uncharacterized protein</fullName>
    </submittedName>
</protein>
<keyword evidence="3" id="KW-1185">Reference proteome</keyword>
<organism evidence="2 3">
    <name type="scientific">Polarella glacialis</name>
    <name type="common">Dinoflagellate</name>
    <dbReference type="NCBI Taxonomy" id="89957"/>
    <lineage>
        <taxon>Eukaryota</taxon>
        <taxon>Sar</taxon>
        <taxon>Alveolata</taxon>
        <taxon>Dinophyceae</taxon>
        <taxon>Suessiales</taxon>
        <taxon>Suessiaceae</taxon>
        <taxon>Polarella</taxon>
    </lineage>
</organism>
<evidence type="ECO:0000313" key="2">
    <source>
        <dbReference type="EMBL" id="CAE8635234.1"/>
    </source>
</evidence>
<dbReference type="AlphaFoldDB" id="A0A813HC96"/>
<dbReference type="OrthoDB" id="10426740at2759"/>
<dbReference type="Proteomes" id="UP000654075">
    <property type="component" value="Unassembled WGS sequence"/>
</dbReference>
<sequence>MSLDPATHVGASRPEIGAGNPGCIPSHKQPPVKEARANLANKVFTALYEFTEGHVYIRYPSEMGDFFASFKVSHSSPGYFSEQLDWIDYTLTKAQEEPLSFNLGRNLYGLPKDPTCDHFPYYTLYSQRSLEHFL</sequence>